<dbReference type="SUPFAM" id="SSF52009">
    <property type="entry name" value="Phosphohistidine domain"/>
    <property type="match status" value="1"/>
</dbReference>
<dbReference type="Pfam" id="PF05524">
    <property type="entry name" value="PEP-utilisers_N"/>
    <property type="match status" value="1"/>
</dbReference>
<dbReference type="InterPro" id="IPR035895">
    <property type="entry name" value="HPr-like_sf"/>
</dbReference>
<dbReference type="Gene3D" id="3.30.1340.10">
    <property type="entry name" value="HPr-like"/>
    <property type="match status" value="1"/>
</dbReference>
<keyword evidence="12" id="KW-0418">Kinase</keyword>
<dbReference type="FunFam" id="2.70.70.10:FF:000001">
    <property type="entry name" value="PTS system glucose-specific IIA component"/>
    <property type="match status" value="1"/>
</dbReference>
<organism evidence="17 18">
    <name type="scientific">Haliangium ochraceum (strain DSM 14365 / JCM 11303 / SMP-2)</name>
    <dbReference type="NCBI Taxonomy" id="502025"/>
    <lineage>
        <taxon>Bacteria</taxon>
        <taxon>Pseudomonadati</taxon>
        <taxon>Myxococcota</taxon>
        <taxon>Polyangia</taxon>
        <taxon>Haliangiales</taxon>
        <taxon>Kofleriaceae</taxon>
        <taxon>Haliangium</taxon>
    </lineage>
</organism>
<comment type="similarity">
    <text evidence="4">Belongs to the PEP-utilizing enzyme family.</text>
</comment>
<dbReference type="GO" id="GO:0009401">
    <property type="term" value="P:phosphoenolpyruvate-dependent sugar phosphotransferase system"/>
    <property type="evidence" value="ECO:0007669"/>
    <property type="project" value="UniProtKB-KW"/>
</dbReference>
<dbReference type="NCBIfam" id="TIGR01417">
    <property type="entry name" value="PTS_I_fam"/>
    <property type="match status" value="1"/>
</dbReference>
<dbReference type="PANTHER" id="PTHR46244">
    <property type="entry name" value="PHOSPHOENOLPYRUVATE-PROTEIN PHOSPHOTRANSFERASE"/>
    <property type="match status" value="1"/>
</dbReference>
<feature type="coiled-coil region" evidence="14">
    <location>
        <begin position="325"/>
        <end position="352"/>
    </location>
</feature>
<dbReference type="InterPro" id="IPR036637">
    <property type="entry name" value="Phosphohistidine_dom_sf"/>
</dbReference>
<evidence type="ECO:0000256" key="2">
    <source>
        <dbReference type="ARBA" id="ARBA00001946"/>
    </source>
</evidence>
<dbReference type="GO" id="GO:0046872">
    <property type="term" value="F:metal ion binding"/>
    <property type="evidence" value="ECO:0007669"/>
    <property type="project" value="UniProtKB-KW"/>
</dbReference>
<evidence type="ECO:0000256" key="13">
    <source>
        <dbReference type="ARBA" id="ARBA00022842"/>
    </source>
</evidence>
<dbReference type="PROSITE" id="PS00742">
    <property type="entry name" value="PEP_ENZYMES_2"/>
    <property type="match status" value="1"/>
</dbReference>
<dbReference type="Gene3D" id="2.70.70.10">
    <property type="entry name" value="Glucose Permease (Domain IIA)"/>
    <property type="match status" value="1"/>
</dbReference>
<dbReference type="KEGG" id="hoh:Hoch_1476"/>
<dbReference type="EMBL" id="CP001804">
    <property type="protein sequence ID" value="ACY14029.1"/>
    <property type="molecule type" value="Genomic_DNA"/>
</dbReference>
<keyword evidence="13" id="KW-0460">Magnesium</keyword>
<sequence length="861" mass="90084">MNMQAQQHALRAPLSGTLLALEQVPDPVFAQRMIGDGVALEPESNALLAPCDGTVAHLHEAYHAITLETETGLQVLLHIGIDTVQLAGEGFLPHVAAGQAVKTGDVLIEFDPDYLRAHARSLLTMMLIVDMDGVSEMQAATGQVRAGEDVALRLQTRAGAARALASAAEERVSAAIEVTDPAGLHARPAAVLASVARRYQAAIALCKGDREANAKSVLSVMQLDVRHGDQVLLRARGSDAESALGDIAAQLEEALRAAESDAGAVLATAAPAAEALTADPGQLDESTGALAGVTASPGLALGSAFRLRRQRIDWPETAPDPQAARRELERAIERAQAALQAMQGRLRGQGEQAPADILAAQQELLGDPDIAEMAYRSIGHGKSAPSAWHAAIEHHSGRLAALDNELLAARASDLRDVGERVLRQLVGQSEAALDVPAGSILIAEELTPSQASLLDGGAVRGFCTTMGTSNSHVAIVARSLGIPALVGMDARILSVADGTPVLVDAERGAVHIAPSDEQRARTEERIAAARAELAAASAHALEPARTSDGHAIAVLANLSHTGEIEHLRIHGAEGVGLLRSEFLFAERSSAPDEDEQSRVYGEIAGALGAGQALVIRTLDVGGDKPLAYLPLPREDNPFLGERGIRVGLNQPQILRTQLRAVLRAARAAAPGGPELRVMFPMIATLEEWRQAKAIFDDERATLAAESEGGAELPAILLGIMVEVPAVALLAEQFAREVDFFSIGTNDLAQYTLAMDRGNPAFAAQLDGLSPALVQLVARTVAGARAHGKRVSVCGNLASDLRAVPILIGLGVDALSVDLRSIPRLKQAIRSTELAACEAMANAALQAGTSAEIHALSGEREA</sequence>
<dbReference type="Gene3D" id="3.20.20.60">
    <property type="entry name" value="Phosphoenolpyruvate-binding domains"/>
    <property type="match status" value="1"/>
</dbReference>
<evidence type="ECO:0000256" key="4">
    <source>
        <dbReference type="ARBA" id="ARBA00007837"/>
    </source>
</evidence>
<dbReference type="PROSITE" id="PS00371">
    <property type="entry name" value="PTS_EIIA_TYPE_1_HIS"/>
    <property type="match status" value="1"/>
</dbReference>
<dbReference type="Gene3D" id="1.10.274.10">
    <property type="entry name" value="PtsI, HPr-binding domain"/>
    <property type="match status" value="1"/>
</dbReference>
<dbReference type="InterPro" id="IPR001020">
    <property type="entry name" value="PTS_HPr_His_P_site"/>
</dbReference>
<dbReference type="HOGENOM" id="CLU_007308_3_2_7"/>
<dbReference type="eggNOG" id="COG1080">
    <property type="taxonomic scope" value="Bacteria"/>
</dbReference>
<dbReference type="EC" id="2.7.3.9" evidence="5"/>
<evidence type="ECO:0000313" key="18">
    <source>
        <dbReference type="Proteomes" id="UP000001880"/>
    </source>
</evidence>
<keyword evidence="11" id="KW-0479">Metal-binding</keyword>
<dbReference type="Gene3D" id="3.50.30.10">
    <property type="entry name" value="Phosphohistidine domain"/>
    <property type="match status" value="1"/>
</dbReference>
<evidence type="ECO:0000256" key="1">
    <source>
        <dbReference type="ARBA" id="ARBA00000683"/>
    </source>
</evidence>
<evidence type="ECO:0000313" key="17">
    <source>
        <dbReference type="EMBL" id="ACY14029.1"/>
    </source>
</evidence>
<dbReference type="Proteomes" id="UP000001880">
    <property type="component" value="Chromosome"/>
</dbReference>
<keyword evidence="10" id="KW-0598">Phosphotransferase system</keyword>
<evidence type="ECO:0000256" key="3">
    <source>
        <dbReference type="ARBA" id="ARBA00004496"/>
    </source>
</evidence>
<dbReference type="InterPro" id="IPR001127">
    <property type="entry name" value="PTS_EIIA_1_perm"/>
</dbReference>
<dbReference type="SUPFAM" id="SSF55594">
    <property type="entry name" value="HPr-like"/>
    <property type="match status" value="1"/>
</dbReference>
<dbReference type="InterPro" id="IPR050499">
    <property type="entry name" value="PEP-utilizing_PTS_enzyme"/>
</dbReference>
<evidence type="ECO:0000256" key="5">
    <source>
        <dbReference type="ARBA" id="ARBA00012232"/>
    </source>
</evidence>
<dbReference type="PROSITE" id="PS51350">
    <property type="entry name" value="PTS_HPR_DOM"/>
    <property type="match status" value="1"/>
</dbReference>
<dbReference type="Pfam" id="PF00391">
    <property type="entry name" value="PEP-utilizers"/>
    <property type="match status" value="1"/>
</dbReference>
<evidence type="ECO:0000256" key="9">
    <source>
        <dbReference type="ARBA" id="ARBA00022679"/>
    </source>
</evidence>
<evidence type="ECO:0000259" key="15">
    <source>
        <dbReference type="PROSITE" id="PS51093"/>
    </source>
</evidence>
<dbReference type="CDD" id="cd00367">
    <property type="entry name" value="PTS-HPr_like"/>
    <property type="match status" value="1"/>
</dbReference>
<dbReference type="InterPro" id="IPR000121">
    <property type="entry name" value="PEP_util_C"/>
</dbReference>
<keyword evidence="9 17" id="KW-0808">Transferase</keyword>
<dbReference type="Pfam" id="PF00381">
    <property type="entry name" value="PTS-HPr"/>
    <property type="match status" value="1"/>
</dbReference>
<protein>
    <recommendedName>
        <fullName evidence="5">phosphoenolpyruvate--protein phosphotransferase</fullName>
        <ecNumber evidence="5">2.7.3.9</ecNumber>
    </recommendedName>
</protein>
<dbReference type="eggNOG" id="COG2190">
    <property type="taxonomic scope" value="Bacteria"/>
</dbReference>
<comment type="catalytic activity">
    <reaction evidence="1">
        <text>L-histidyl-[protein] + phosphoenolpyruvate = N(pros)-phospho-L-histidyl-[protein] + pyruvate</text>
        <dbReference type="Rhea" id="RHEA:23880"/>
        <dbReference type="Rhea" id="RHEA-COMP:9745"/>
        <dbReference type="Rhea" id="RHEA-COMP:9746"/>
        <dbReference type="ChEBI" id="CHEBI:15361"/>
        <dbReference type="ChEBI" id="CHEBI:29979"/>
        <dbReference type="ChEBI" id="CHEBI:58702"/>
        <dbReference type="ChEBI" id="CHEBI:64837"/>
        <dbReference type="EC" id="2.7.3.9"/>
    </reaction>
</comment>
<dbReference type="RefSeq" id="WP_012826638.1">
    <property type="nucleotide sequence ID" value="NC_013440.1"/>
</dbReference>
<dbReference type="InterPro" id="IPR015813">
    <property type="entry name" value="Pyrv/PenolPyrv_kinase-like_dom"/>
</dbReference>
<comment type="cofactor">
    <cofactor evidence="2">
        <name>Mg(2+)</name>
        <dbReference type="ChEBI" id="CHEBI:18420"/>
    </cofactor>
</comment>
<evidence type="ECO:0000256" key="14">
    <source>
        <dbReference type="SAM" id="Coils"/>
    </source>
</evidence>
<dbReference type="GO" id="GO:0008965">
    <property type="term" value="F:phosphoenolpyruvate-protein phosphotransferase activity"/>
    <property type="evidence" value="ECO:0007669"/>
    <property type="project" value="UniProtKB-EC"/>
</dbReference>
<keyword evidence="18" id="KW-1185">Reference proteome</keyword>
<dbReference type="PROSITE" id="PS00369">
    <property type="entry name" value="PTS_HPR_HIS"/>
    <property type="match status" value="1"/>
</dbReference>
<dbReference type="InterPro" id="IPR008731">
    <property type="entry name" value="PTS_EIN"/>
</dbReference>
<dbReference type="NCBIfam" id="TIGR00830">
    <property type="entry name" value="PTBA"/>
    <property type="match status" value="1"/>
</dbReference>
<dbReference type="Pfam" id="PF00358">
    <property type="entry name" value="PTS_EIIA_1"/>
    <property type="match status" value="1"/>
</dbReference>
<dbReference type="PRINTS" id="PR00107">
    <property type="entry name" value="PHOSPHOCPHPR"/>
</dbReference>
<dbReference type="SUPFAM" id="SSF51621">
    <property type="entry name" value="Phosphoenolpyruvate/pyruvate domain"/>
    <property type="match status" value="1"/>
</dbReference>
<evidence type="ECO:0000256" key="11">
    <source>
        <dbReference type="ARBA" id="ARBA00022723"/>
    </source>
</evidence>
<evidence type="ECO:0000256" key="10">
    <source>
        <dbReference type="ARBA" id="ARBA00022683"/>
    </source>
</evidence>
<keyword evidence="8" id="KW-0762">Sugar transport</keyword>
<dbReference type="Pfam" id="PF02896">
    <property type="entry name" value="PEP-utilizers_C"/>
    <property type="match status" value="1"/>
</dbReference>
<dbReference type="InterPro" id="IPR036618">
    <property type="entry name" value="PtsI_HPr-bd_sf"/>
</dbReference>
<dbReference type="NCBIfam" id="TIGR01003">
    <property type="entry name" value="PTS_HPr_family"/>
    <property type="match status" value="1"/>
</dbReference>
<dbReference type="PROSITE" id="PS00589">
    <property type="entry name" value="PTS_HPR_SER"/>
    <property type="match status" value="1"/>
</dbReference>
<dbReference type="GO" id="GO:0016301">
    <property type="term" value="F:kinase activity"/>
    <property type="evidence" value="ECO:0007669"/>
    <property type="project" value="UniProtKB-KW"/>
</dbReference>
<dbReference type="GO" id="GO:0005737">
    <property type="term" value="C:cytoplasm"/>
    <property type="evidence" value="ECO:0007669"/>
    <property type="project" value="UniProtKB-SubCell"/>
</dbReference>
<dbReference type="SUPFAM" id="SSF47831">
    <property type="entry name" value="Enzyme I of the PEP:sugar phosphotransferase system HPr-binding (sub)domain"/>
    <property type="match status" value="1"/>
</dbReference>
<dbReference type="InterPro" id="IPR002114">
    <property type="entry name" value="PTS_HPr_Ser_P_site"/>
</dbReference>
<evidence type="ECO:0000256" key="6">
    <source>
        <dbReference type="ARBA" id="ARBA00022448"/>
    </source>
</evidence>
<dbReference type="InterPro" id="IPR011055">
    <property type="entry name" value="Dup_hybrid_motif"/>
</dbReference>
<evidence type="ECO:0000259" key="16">
    <source>
        <dbReference type="PROSITE" id="PS51350"/>
    </source>
</evidence>
<keyword evidence="6" id="KW-0813">Transport</keyword>
<dbReference type="InterPro" id="IPR023151">
    <property type="entry name" value="PEP_util_CS"/>
</dbReference>
<feature type="domain" description="PTS EIIA type-1" evidence="15">
    <location>
        <begin position="26"/>
        <end position="130"/>
    </location>
</feature>
<evidence type="ECO:0000256" key="12">
    <source>
        <dbReference type="ARBA" id="ARBA00022777"/>
    </source>
</evidence>
<dbReference type="PANTHER" id="PTHR46244:SF6">
    <property type="entry name" value="PHOSPHOENOLPYRUVATE-PROTEIN PHOSPHOTRANSFERASE"/>
    <property type="match status" value="1"/>
</dbReference>
<feature type="domain" description="HPr" evidence="16">
    <location>
        <begin position="171"/>
        <end position="260"/>
    </location>
</feature>
<evidence type="ECO:0000256" key="7">
    <source>
        <dbReference type="ARBA" id="ARBA00022490"/>
    </source>
</evidence>
<comment type="subcellular location">
    <subcellularLocation>
        <location evidence="3">Cytoplasm</location>
    </subcellularLocation>
</comment>
<evidence type="ECO:0000256" key="8">
    <source>
        <dbReference type="ARBA" id="ARBA00022597"/>
    </source>
</evidence>
<dbReference type="InterPro" id="IPR008279">
    <property type="entry name" value="PEP-util_enz_mobile_dom"/>
</dbReference>
<keyword evidence="7" id="KW-0963">Cytoplasm</keyword>
<accession>D0LVP5</accession>
<dbReference type="InterPro" id="IPR040442">
    <property type="entry name" value="Pyrv_kinase-like_dom_sf"/>
</dbReference>
<dbReference type="SUPFAM" id="SSF51261">
    <property type="entry name" value="Duplicated hybrid motif"/>
    <property type="match status" value="1"/>
</dbReference>
<dbReference type="STRING" id="502025.Hoch_1476"/>
<dbReference type="PRINTS" id="PR01736">
    <property type="entry name" value="PHPHTRNFRASE"/>
</dbReference>
<dbReference type="PROSITE" id="PS51093">
    <property type="entry name" value="PTS_EIIA_TYPE_1"/>
    <property type="match status" value="1"/>
</dbReference>
<name>D0LVP5_HALO1</name>
<keyword evidence="14" id="KW-0175">Coiled coil</keyword>
<proteinExistence type="inferred from homology"/>
<gene>
    <name evidence="17" type="ordered locus">Hoch_1476</name>
</gene>
<dbReference type="InterPro" id="IPR000032">
    <property type="entry name" value="HPr-like"/>
</dbReference>
<dbReference type="InterPro" id="IPR006318">
    <property type="entry name" value="PTS_EI-like"/>
</dbReference>
<reference evidence="17 18" key="1">
    <citation type="journal article" date="2010" name="Stand. Genomic Sci.">
        <title>Complete genome sequence of Haliangium ochraceum type strain (SMP-2).</title>
        <authorList>
            <consortium name="US DOE Joint Genome Institute (JGI-PGF)"/>
            <person name="Ivanova N."/>
            <person name="Daum C."/>
            <person name="Lang E."/>
            <person name="Abt B."/>
            <person name="Kopitz M."/>
            <person name="Saunders E."/>
            <person name="Lapidus A."/>
            <person name="Lucas S."/>
            <person name="Glavina Del Rio T."/>
            <person name="Nolan M."/>
            <person name="Tice H."/>
            <person name="Copeland A."/>
            <person name="Cheng J.F."/>
            <person name="Chen F."/>
            <person name="Bruce D."/>
            <person name="Goodwin L."/>
            <person name="Pitluck S."/>
            <person name="Mavromatis K."/>
            <person name="Pati A."/>
            <person name="Mikhailova N."/>
            <person name="Chen A."/>
            <person name="Palaniappan K."/>
            <person name="Land M."/>
            <person name="Hauser L."/>
            <person name="Chang Y.J."/>
            <person name="Jeffries C.D."/>
            <person name="Detter J.C."/>
            <person name="Brettin T."/>
            <person name="Rohde M."/>
            <person name="Goker M."/>
            <person name="Bristow J."/>
            <person name="Markowitz V."/>
            <person name="Eisen J.A."/>
            <person name="Hugenholtz P."/>
            <person name="Kyrpides N.C."/>
            <person name="Klenk H.P."/>
        </authorList>
    </citation>
    <scope>NUCLEOTIDE SEQUENCE [LARGE SCALE GENOMIC DNA]</scope>
    <source>
        <strain evidence="18">DSM 14365 / CIP 107738 / JCM 11303 / AJ 13395 / SMP-2</strain>
    </source>
</reference>
<dbReference type="AlphaFoldDB" id="D0LVP5"/>
<keyword evidence="17" id="KW-0670">Pyruvate</keyword>